<dbReference type="Gene3D" id="3.90.1200.10">
    <property type="match status" value="1"/>
</dbReference>
<sequence length="420" mass="49876">MSLVKVENGPVFSSDDCHKIVTRCLQSKEYDLKRYYLEDLGDTGGFLGKYYRLNIEILVNNEVSFLRFFIKTLPKGAKVLTEMAELSFRKEQFMYECFFPKLQDLDFLTFTPKFYLCKLNEALVLEDLTEKGYRANETRNFLDYDDICSTLKQLARLHASTIVFEKRRSKELGRVFRMDEAYKDYLFDVALSRTGPTANLFDTAITTQAQVAIRFPDIPKKMSMSEFQARIIQNGHRMYEITKKSTKYRNVICQGDMWPPNIMLKRNQEGVECCLVDYQLTRYCPLMFELSFFLYICTRKRLRKDYMKEFLDRYYKEFGEVLKSCGIEVDDVYTYEQFLESYYDIRPTTISKALSYLQIGLLPPERLSLLRNDSKEFDYVLNVDRVGFYEKHNVFEDDIFRDTLRELYEDLYDSFQGQLL</sequence>
<protein>
    <recommendedName>
        <fullName evidence="1">CHK kinase-like domain-containing protein</fullName>
    </recommendedName>
</protein>
<organism evidence="2 3">
    <name type="scientific">Callosobruchus maculatus</name>
    <name type="common">Southern cowpea weevil</name>
    <name type="synonym">Pulse bruchid</name>
    <dbReference type="NCBI Taxonomy" id="64391"/>
    <lineage>
        <taxon>Eukaryota</taxon>
        <taxon>Metazoa</taxon>
        <taxon>Ecdysozoa</taxon>
        <taxon>Arthropoda</taxon>
        <taxon>Hexapoda</taxon>
        <taxon>Insecta</taxon>
        <taxon>Pterygota</taxon>
        <taxon>Neoptera</taxon>
        <taxon>Endopterygota</taxon>
        <taxon>Coleoptera</taxon>
        <taxon>Polyphaga</taxon>
        <taxon>Cucujiformia</taxon>
        <taxon>Chrysomeloidea</taxon>
        <taxon>Chrysomelidae</taxon>
        <taxon>Bruchinae</taxon>
        <taxon>Bruchini</taxon>
        <taxon>Callosobruchus</taxon>
    </lineage>
</organism>
<feature type="domain" description="CHK kinase-like" evidence="1">
    <location>
        <begin position="123"/>
        <end position="324"/>
    </location>
</feature>
<dbReference type="Pfam" id="PF02958">
    <property type="entry name" value="EcKL"/>
    <property type="match status" value="1"/>
</dbReference>
<dbReference type="InterPro" id="IPR004119">
    <property type="entry name" value="EcKL"/>
</dbReference>
<dbReference type="SUPFAM" id="SSF56112">
    <property type="entry name" value="Protein kinase-like (PK-like)"/>
    <property type="match status" value="1"/>
</dbReference>
<name>A0A653DEG2_CALMS</name>
<dbReference type="EMBL" id="CAACVG010011584">
    <property type="protein sequence ID" value="VEN58378.1"/>
    <property type="molecule type" value="Genomic_DNA"/>
</dbReference>
<proteinExistence type="predicted"/>
<evidence type="ECO:0000313" key="2">
    <source>
        <dbReference type="EMBL" id="VEN58378.1"/>
    </source>
</evidence>
<dbReference type="AlphaFoldDB" id="A0A653DEG2"/>
<keyword evidence="3" id="KW-1185">Reference proteome</keyword>
<dbReference type="Proteomes" id="UP000410492">
    <property type="component" value="Unassembled WGS sequence"/>
</dbReference>
<gene>
    <name evidence="2" type="ORF">CALMAC_LOCUS16759</name>
</gene>
<reference evidence="2 3" key="1">
    <citation type="submission" date="2019-01" db="EMBL/GenBank/DDBJ databases">
        <authorList>
            <person name="Sayadi A."/>
        </authorList>
    </citation>
    <scope>NUCLEOTIDE SEQUENCE [LARGE SCALE GENOMIC DNA]</scope>
</reference>
<accession>A0A653DEG2</accession>
<evidence type="ECO:0000259" key="1">
    <source>
        <dbReference type="SMART" id="SM00587"/>
    </source>
</evidence>
<dbReference type="InterPro" id="IPR015897">
    <property type="entry name" value="CHK_kinase-like"/>
</dbReference>
<dbReference type="PANTHER" id="PTHR11012:SF48">
    <property type="entry name" value="CHK KINASE-LIKE DOMAIN-CONTAINING PROTEIN-RELATED"/>
    <property type="match status" value="1"/>
</dbReference>
<evidence type="ECO:0000313" key="3">
    <source>
        <dbReference type="Proteomes" id="UP000410492"/>
    </source>
</evidence>
<dbReference type="PANTHER" id="PTHR11012">
    <property type="entry name" value="PROTEIN KINASE-LIKE DOMAIN-CONTAINING"/>
    <property type="match status" value="1"/>
</dbReference>
<dbReference type="InterPro" id="IPR011009">
    <property type="entry name" value="Kinase-like_dom_sf"/>
</dbReference>
<dbReference type="SMART" id="SM00587">
    <property type="entry name" value="CHK"/>
    <property type="match status" value="1"/>
</dbReference>
<dbReference type="OrthoDB" id="190089at2759"/>